<sequence length="487" mass="54025">MNDKAANKKSHKAKHDKPQPAEVASELPVVAPPTLPDGQDRDARIAAGKARRQQVSRGVHAEWMPPSDRRDPVEILIESSAGRLPELLPIRYGRMLQSPFTFFRGAAAVMAADLARTPASGIQVQACGDCHLLNFGAFATPERKLLFDLNDFDETLPGPWEWDLKRLAASFVIAGRNNGFPDAAAQDTARAVARSYREHMDELSGMRALDVWYAHIEMDALLERFEDADTVRRARKRIAKAAARDVLEEDYPALVSEEGGKPRIRDNPPLIYHPEASGTAAFEETLRTAFAGYRESLPDDRRLLLDRYRIEDLAIKVVGVGSVGTACGILLMLAEVDDPLFLQVKEARTSVLEPYLGRSPYACRGQRVVVGQRLMQSASDIFLGWTVSPSGRHFYVRQLRDMKIKPMVELFDVDVMTAYAEACGWALARAHARSGDAARISGYLGKSARFDDALTAFAAAYAYQNERDHAALMQAVRAGRIEAYLER</sequence>
<comment type="caution">
    <text evidence="2">The sequence shown here is derived from an EMBL/GenBank/DDBJ whole genome shotgun (WGS) entry which is preliminary data.</text>
</comment>
<dbReference type="OrthoDB" id="1491115at2"/>
<organism evidence="2 3">
    <name type="scientific">Plasticicumulans lactativorans</name>
    <dbReference type="NCBI Taxonomy" id="1133106"/>
    <lineage>
        <taxon>Bacteria</taxon>
        <taxon>Pseudomonadati</taxon>
        <taxon>Pseudomonadota</taxon>
        <taxon>Gammaproteobacteria</taxon>
        <taxon>Candidatus Competibacteraceae</taxon>
        <taxon>Plasticicumulans</taxon>
    </lineage>
</organism>
<evidence type="ECO:0000313" key="2">
    <source>
        <dbReference type="EMBL" id="TCO82644.1"/>
    </source>
</evidence>
<keyword evidence="3" id="KW-1185">Reference proteome</keyword>
<dbReference type="AlphaFoldDB" id="A0A4R2L5I3"/>
<reference evidence="2 3" key="1">
    <citation type="submission" date="2019-03" db="EMBL/GenBank/DDBJ databases">
        <title>Genomic Encyclopedia of Type Strains, Phase IV (KMG-IV): sequencing the most valuable type-strain genomes for metagenomic binning, comparative biology and taxonomic classification.</title>
        <authorList>
            <person name="Goeker M."/>
        </authorList>
    </citation>
    <scope>NUCLEOTIDE SEQUENCE [LARGE SCALE GENOMIC DNA]</scope>
    <source>
        <strain evidence="2 3">DSM 25287</strain>
    </source>
</reference>
<accession>A0A4R2L5I3</accession>
<dbReference type="PANTHER" id="PTHR39441:SF1">
    <property type="entry name" value="DUF2252 DOMAIN-CONTAINING PROTEIN"/>
    <property type="match status" value="1"/>
</dbReference>
<dbReference type="Proteomes" id="UP000295765">
    <property type="component" value="Unassembled WGS sequence"/>
</dbReference>
<evidence type="ECO:0000256" key="1">
    <source>
        <dbReference type="SAM" id="MobiDB-lite"/>
    </source>
</evidence>
<evidence type="ECO:0000313" key="3">
    <source>
        <dbReference type="Proteomes" id="UP000295765"/>
    </source>
</evidence>
<proteinExistence type="predicted"/>
<dbReference type="InterPro" id="IPR018721">
    <property type="entry name" value="DUF2252"/>
</dbReference>
<gene>
    <name evidence="2" type="ORF">EV699_10436</name>
</gene>
<dbReference type="RefSeq" id="WP_132539096.1">
    <property type="nucleotide sequence ID" value="NZ_SLWY01000004.1"/>
</dbReference>
<dbReference type="EMBL" id="SLWY01000004">
    <property type="protein sequence ID" value="TCO82644.1"/>
    <property type="molecule type" value="Genomic_DNA"/>
</dbReference>
<name>A0A4R2L5I3_9GAMM</name>
<protein>
    <submittedName>
        <fullName evidence="2">Uncharacterized protein (DUF2252 family)</fullName>
    </submittedName>
</protein>
<feature type="region of interest" description="Disordered" evidence="1">
    <location>
        <begin position="1"/>
        <end position="42"/>
    </location>
</feature>
<dbReference type="Pfam" id="PF10009">
    <property type="entry name" value="DUF2252"/>
    <property type="match status" value="1"/>
</dbReference>
<dbReference type="PANTHER" id="PTHR39441">
    <property type="entry name" value="DUF2252 DOMAIN-CONTAINING PROTEIN"/>
    <property type="match status" value="1"/>
</dbReference>